<evidence type="ECO:0000256" key="5">
    <source>
        <dbReference type="ARBA" id="ARBA00023180"/>
    </source>
</evidence>
<evidence type="ECO:0000313" key="12">
    <source>
        <dbReference type="Proteomes" id="UP000274756"/>
    </source>
</evidence>
<keyword evidence="7" id="KW-0472">Membrane</keyword>
<dbReference type="AlphaFoldDB" id="A0A158Q5F4"/>
<dbReference type="OrthoDB" id="5798746at2759"/>
<dbReference type="InterPro" id="IPR009030">
    <property type="entry name" value="Growth_fac_rcpt_cys_sf"/>
</dbReference>
<keyword evidence="7" id="KW-0812">Transmembrane</keyword>
<name>A0A158Q5F4_DRAME</name>
<evidence type="ECO:0000259" key="9">
    <source>
        <dbReference type="PROSITE" id="PS50026"/>
    </source>
</evidence>
<dbReference type="Pfam" id="PF12661">
    <property type="entry name" value="hEGF"/>
    <property type="match status" value="2"/>
</dbReference>
<dbReference type="SUPFAM" id="SSF49899">
    <property type="entry name" value="Concanavalin A-like lectins/glucanases"/>
    <property type="match status" value="3"/>
</dbReference>
<dbReference type="InterPro" id="IPR013032">
    <property type="entry name" value="EGF-like_CS"/>
</dbReference>
<dbReference type="GO" id="GO:0005112">
    <property type="term" value="F:Notch binding"/>
    <property type="evidence" value="ECO:0007669"/>
    <property type="project" value="TreeGrafter"/>
</dbReference>
<feature type="disulfide bond" evidence="6">
    <location>
        <begin position="1090"/>
        <end position="1099"/>
    </location>
</feature>
<feature type="domain" description="EGF-like" evidence="9">
    <location>
        <begin position="539"/>
        <end position="575"/>
    </location>
</feature>
<dbReference type="FunFam" id="2.10.25.10:FF:000173">
    <property type="entry name" value="Neurogenic locus notch protein 2"/>
    <property type="match status" value="1"/>
</dbReference>
<evidence type="ECO:0000256" key="3">
    <source>
        <dbReference type="ARBA" id="ARBA00022737"/>
    </source>
</evidence>
<evidence type="ECO:0000256" key="4">
    <source>
        <dbReference type="ARBA" id="ARBA00023157"/>
    </source>
</evidence>
<dbReference type="Pfam" id="PF00008">
    <property type="entry name" value="EGF"/>
    <property type="match status" value="6"/>
</dbReference>
<keyword evidence="7" id="KW-1133">Transmembrane helix</keyword>
<feature type="disulfide bond" evidence="6">
    <location>
        <begin position="297"/>
        <end position="306"/>
    </location>
</feature>
<dbReference type="Proteomes" id="UP000038040">
    <property type="component" value="Unplaced"/>
</dbReference>
<dbReference type="PROSITE" id="PS00022">
    <property type="entry name" value="EGF_1"/>
    <property type="match status" value="10"/>
</dbReference>
<dbReference type="STRING" id="318479.A0A158Q5F4"/>
<accession>A0A158Q5F4</accession>
<organism evidence="11 13">
    <name type="scientific">Dracunculus medinensis</name>
    <name type="common">Guinea worm</name>
    <dbReference type="NCBI Taxonomy" id="318479"/>
    <lineage>
        <taxon>Eukaryota</taxon>
        <taxon>Metazoa</taxon>
        <taxon>Ecdysozoa</taxon>
        <taxon>Nematoda</taxon>
        <taxon>Chromadorea</taxon>
        <taxon>Rhabditida</taxon>
        <taxon>Spirurina</taxon>
        <taxon>Dracunculoidea</taxon>
        <taxon>Dracunculidae</taxon>
        <taxon>Dracunculus</taxon>
    </lineage>
</organism>
<evidence type="ECO:0000256" key="2">
    <source>
        <dbReference type="ARBA" id="ARBA00022729"/>
    </source>
</evidence>
<dbReference type="WBParaSite" id="DME_0000721001-mRNA-1">
    <property type="protein sequence ID" value="DME_0000721001-mRNA-1"/>
    <property type="gene ID" value="DME_0000721001"/>
</dbReference>
<dbReference type="PROSITE" id="PS00010">
    <property type="entry name" value="ASX_HYDROXYL"/>
    <property type="match status" value="6"/>
</dbReference>
<feature type="disulfide bond" evidence="6">
    <location>
        <begin position="844"/>
        <end position="853"/>
    </location>
</feature>
<keyword evidence="5" id="KW-0325">Glycoprotein</keyword>
<evidence type="ECO:0000313" key="11">
    <source>
        <dbReference type="Proteomes" id="UP000038040"/>
    </source>
</evidence>
<feature type="domain" description="EGF-like" evidence="9">
    <location>
        <begin position="1102"/>
        <end position="1139"/>
    </location>
</feature>
<evidence type="ECO:0000313" key="10">
    <source>
        <dbReference type="EMBL" id="VDN51708.1"/>
    </source>
</evidence>
<evidence type="ECO:0000313" key="13">
    <source>
        <dbReference type="WBParaSite" id="DME_0000721001-mRNA-1"/>
    </source>
</evidence>
<dbReference type="SMART" id="SM00282">
    <property type="entry name" value="LamG"/>
    <property type="match status" value="3"/>
</dbReference>
<dbReference type="InterPro" id="IPR000742">
    <property type="entry name" value="EGF"/>
</dbReference>
<feature type="domain" description="EGF-like" evidence="9">
    <location>
        <begin position="780"/>
        <end position="817"/>
    </location>
</feature>
<dbReference type="EMBL" id="UYYG01000028">
    <property type="protein sequence ID" value="VDN51708.1"/>
    <property type="molecule type" value="Genomic_DNA"/>
</dbReference>
<feature type="transmembrane region" description="Helical" evidence="7">
    <location>
        <begin position="1249"/>
        <end position="1276"/>
    </location>
</feature>
<dbReference type="Gene3D" id="2.10.25.10">
    <property type="entry name" value="Laminin"/>
    <property type="match status" value="13"/>
</dbReference>
<evidence type="ECO:0000259" key="8">
    <source>
        <dbReference type="PROSITE" id="PS50025"/>
    </source>
</evidence>
<feature type="domain" description="Laminin G" evidence="8">
    <location>
        <begin position="312"/>
        <end position="543"/>
    </location>
</feature>
<feature type="domain" description="EGF-like" evidence="9">
    <location>
        <begin position="1141"/>
        <end position="1186"/>
    </location>
</feature>
<feature type="disulfide bond" evidence="6">
    <location>
        <begin position="939"/>
        <end position="948"/>
    </location>
</feature>
<dbReference type="Gene3D" id="2.60.120.200">
    <property type="match status" value="3"/>
</dbReference>
<proteinExistence type="predicted"/>
<dbReference type="PROSITE" id="PS50026">
    <property type="entry name" value="EGF_3"/>
    <property type="match status" value="12"/>
</dbReference>
<feature type="domain" description="EGF-like" evidence="9">
    <location>
        <begin position="951"/>
        <end position="986"/>
    </location>
</feature>
<feature type="domain" description="EGF-like" evidence="9">
    <location>
        <begin position="988"/>
        <end position="1024"/>
    </location>
</feature>
<dbReference type="InterPro" id="IPR001791">
    <property type="entry name" value="Laminin_G"/>
</dbReference>
<dbReference type="FunFam" id="2.10.25.10:FF:000472">
    <property type="entry name" value="Uncharacterized protein, isoform A"/>
    <property type="match status" value="2"/>
</dbReference>
<dbReference type="PANTHER" id="PTHR12916">
    <property type="entry name" value="CYTOCHROME C OXIDASE POLYPEPTIDE VIC-2"/>
    <property type="match status" value="1"/>
</dbReference>
<evidence type="ECO:0000256" key="6">
    <source>
        <dbReference type="PROSITE-ProRule" id="PRU00076"/>
    </source>
</evidence>
<feature type="disulfide bond" evidence="6">
    <location>
        <begin position="1014"/>
        <end position="1023"/>
    </location>
</feature>
<dbReference type="PANTHER" id="PTHR12916:SF9">
    <property type="entry name" value="NEUROGENIC LOCUS NOTCH HOMOLOG PROTEIN 1-RELATED"/>
    <property type="match status" value="1"/>
</dbReference>
<feature type="domain" description="EGF-like" evidence="9">
    <location>
        <begin position="856"/>
        <end position="892"/>
    </location>
</feature>
<dbReference type="InterPro" id="IPR001881">
    <property type="entry name" value="EGF-like_Ca-bd_dom"/>
</dbReference>
<dbReference type="CDD" id="cd00110">
    <property type="entry name" value="LamG"/>
    <property type="match status" value="2"/>
</dbReference>
<protein>
    <submittedName>
        <fullName evidence="13">EGF-like domain-containing protein</fullName>
    </submittedName>
</protein>
<dbReference type="SUPFAM" id="SSF57196">
    <property type="entry name" value="EGF/Laminin"/>
    <property type="match status" value="4"/>
</dbReference>
<gene>
    <name evidence="10" type="ORF">DME_LOCUS1681</name>
</gene>
<feature type="domain" description="EGF-like" evidence="9">
    <location>
        <begin position="1025"/>
        <end position="1062"/>
    </location>
</feature>
<feature type="disulfide bond" evidence="6">
    <location>
        <begin position="1145"/>
        <end position="1155"/>
    </location>
</feature>
<keyword evidence="2" id="KW-0732">Signal</keyword>
<feature type="disulfide bond" evidence="6">
    <location>
        <begin position="823"/>
        <end position="833"/>
    </location>
</feature>
<feature type="disulfide bond" evidence="6">
    <location>
        <begin position="565"/>
        <end position="574"/>
    </location>
</feature>
<feature type="domain" description="EGF-like" evidence="9">
    <location>
        <begin position="913"/>
        <end position="949"/>
    </location>
</feature>
<dbReference type="SMART" id="SM00179">
    <property type="entry name" value="EGF_CA"/>
    <property type="match status" value="13"/>
</dbReference>
<keyword evidence="1 6" id="KW-0245">EGF-like domain</keyword>
<keyword evidence="3" id="KW-0677">Repeat</keyword>
<dbReference type="InterPro" id="IPR000152">
    <property type="entry name" value="EGF-type_Asp/Asn_hydroxyl_site"/>
</dbReference>
<evidence type="ECO:0000256" key="7">
    <source>
        <dbReference type="SAM" id="Phobius"/>
    </source>
</evidence>
<dbReference type="InterPro" id="IPR013320">
    <property type="entry name" value="ConA-like_dom_sf"/>
</dbReference>
<feature type="disulfide bond" evidence="6">
    <location>
        <begin position="976"/>
        <end position="985"/>
    </location>
</feature>
<feature type="disulfide bond" evidence="6">
    <location>
        <begin position="1052"/>
        <end position="1061"/>
    </location>
</feature>
<dbReference type="Pfam" id="PF07645">
    <property type="entry name" value="EGF_CA"/>
    <property type="match status" value="1"/>
</dbReference>
<comment type="caution">
    <text evidence="6">Lacks conserved residue(s) required for the propagation of feature annotation.</text>
</comment>
<dbReference type="PROSITE" id="PS01187">
    <property type="entry name" value="EGF_CA"/>
    <property type="match status" value="3"/>
</dbReference>
<feature type="disulfide bond" evidence="6">
    <location>
        <begin position="955"/>
        <end position="965"/>
    </location>
</feature>
<feature type="domain" description="Laminin G" evidence="8">
    <location>
        <begin position="109"/>
        <end position="269"/>
    </location>
</feature>
<dbReference type="SUPFAM" id="SSF57184">
    <property type="entry name" value="Growth factor receptor domain"/>
    <property type="match status" value="2"/>
</dbReference>
<dbReference type="Pfam" id="PF02210">
    <property type="entry name" value="Laminin_G_2"/>
    <property type="match status" value="2"/>
</dbReference>
<evidence type="ECO:0000256" key="1">
    <source>
        <dbReference type="ARBA" id="ARBA00022536"/>
    </source>
</evidence>
<feature type="disulfide bond" evidence="6">
    <location>
        <begin position="807"/>
        <end position="816"/>
    </location>
</feature>
<dbReference type="PROSITE" id="PS01186">
    <property type="entry name" value="EGF_2"/>
    <property type="match status" value="8"/>
</dbReference>
<feature type="domain" description="EGF-like" evidence="9">
    <location>
        <begin position="271"/>
        <end position="307"/>
    </location>
</feature>
<dbReference type="InterPro" id="IPR018097">
    <property type="entry name" value="EGF_Ca-bd_CS"/>
</dbReference>
<sequence length="1300" mass="144524">MYQTAMAIVKIHKFVPKKMAQKLAKKLVSVKCEECVNSIGCVEDRNGVANCICDLSWSGPTCSYQTEGCDELNCISPQICRQTSNEYGKVSFCGCAPGLLPPDCWKNTAATFTSSSFFFHQSKNIKIGSISSYQLSLSFRTTSSQTRIATGENILGHEQFILGIENGFFVANFSDESINDFTEFAVNDDKWYTINIIDIMKILRLEIKRNDYTLAVVKMPRKNNLGIFWTRLGKGREDGFRGCIRDVIINGENLDLIKTGKSFGVSEGCQRTKQCIPNPCQNGGLCTDQWDSFVCHCQRPFLAPYCIEKINEFTFGHQNQSSITEIDLSADSSLVEMKTHMSVLLRTNKPNGTIFYIGEKKFDDVSTFISMEILNGSVEVKTRLGGKRIFSTNSNEKIDDNIEHLVELIRNHNSIQVFCNFGYRIWRIWGIQKLKREFANYLLVLNETTVMRGSYVKQSSEYEVKWRFDHPLLADTLNIGSTSDEFGEAFYSKEFYKGTMKDFRINDQIVLLKNIPFNFEAPQIGKIIRENNVLNGTISDDICNTVYPCVHGKCENTFNDFQCFCNFTWTGSKCDKKDYCAISPCMANSICINFDGGYSCTQAATFFPTSSVSYSRKNNSFVGGNEMRFSIRTRSNFGQILLLESGDNSMSVALADGLLVSQLNVDGMMQANILSSNITDGNWHKIVLTDNSAIIDGNIILYANNLEGMERIVNHENNNLMLGRYHHMPSFSGCLRDIQIADSPIISFFETEKAGVLFNSSISVFVLKNKVNLRNDGCYSIDICGVRSPCKNGASCLDEWNRYFCKCQSGYSGEFCEIKIDKCADNKCKHGQCISNAVKYSCLCDPGFTGEFCDIEMDLCAKSSCLNGGSCSMRNGMAFCNCPISFVGSRCQVKNSFLCECTDGYYGELCDLKVDYCLNSVCKNGGRCISLNDGFNCSCPEGYSGKFCDEATDACKKSPCAHGVCRTIWNNFLCICDEGWIGEDCSYDDDECLQYPCENNGECLNSEGSFTCKCSEFYFGDRCEVSGSCISEPCSSTGSCVQHSKLNHSCICDVGYTGQRCDELVDYCSSSPCINGGTCISLIGSFKCLCIPGFTDETCSTDIDDCEDGSCQNNGRCIDRLNGFECDCNGTGYQGLHCTDDINECELGLCVHGTCNNSHGSFLCSCYSGSVKKLLKISGYIGSKCNMKNPCLLDVENRTHHNCIHGVCINPTVISNPGGEDNIHYECRCDEGYSGLYCFQQEFSNSVPFSYVAGPIIVFLLAFSLLICVLICIITLRDRRAMQGSYSPSNQENGAARLPV</sequence>
<dbReference type="SMART" id="SM00181">
    <property type="entry name" value="EGF"/>
    <property type="match status" value="14"/>
</dbReference>
<keyword evidence="12" id="KW-1185">Reference proteome</keyword>
<feature type="domain" description="EGF-like" evidence="9">
    <location>
        <begin position="819"/>
        <end position="854"/>
    </location>
</feature>
<feature type="disulfide bond" evidence="6">
    <location>
        <begin position="882"/>
        <end position="891"/>
    </location>
</feature>
<reference evidence="10 12" key="2">
    <citation type="submission" date="2018-11" db="EMBL/GenBank/DDBJ databases">
        <authorList>
            <consortium name="Pathogen Informatics"/>
        </authorList>
    </citation>
    <scope>NUCLEOTIDE SEQUENCE [LARGE SCALE GENOMIC DNA]</scope>
</reference>
<dbReference type="PROSITE" id="PS50025">
    <property type="entry name" value="LAM_G_DOMAIN"/>
    <property type="match status" value="3"/>
</dbReference>
<dbReference type="InterPro" id="IPR049883">
    <property type="entry name" value="NOTCH1_EGF-like"/>
</dbReference>
<keyword evidence="4 6" id="KW-1015">Disulfide bond</keyword>
<dbReference type="CDD" id="cd00054">
    <property type="entry name" value="EGF_CA"/>
    <property type="match status" value="6"/>
</dbReference>
<reference evidence="13" key="1">
    <citation type="submission" date="2016-04" db="UniProtKB">
        <authorList>
            <consortium name="WormBaseParasite"/>
        </authorList>
    </citation>
    <scope>IDENTIFICATION</scope>
</reference>
<dbReference type="Proteomes" id="UP000274756">
    <property type="component" value="Unassembled WGS sequence"/>
</dbReference>
<feature type="domain" description="Laminin G" evidence="8">
    <location>
        <begin position="601"/>
        <end position="778"/>
    </location>
</feature>
<dbReference type="GO" id="GO:0007219">
    <property type="term" value="P:Notch signaling pathway"/>
    <property type="evidence" value="ECO:0007669"/>
    <property type="project" value="TreeGrafter"/>
</dbReference>
<feature type="domain" description="EGF-like" evidence="9">
    <location>
        <begin position="1064"/>
        <end position="1100"/>
    </location>
</feature>
<dbReference type="GO" id="GO:0005509">
    <property type="term" value="F:calcium ion binding"/>
    <property type="evidence" value="ECO:0007669"/>
    <property type="project" value="InterPro"/>
</dbReference>